<sequence length="899" mass="103306">MFSYALFVILLVTQIRANIFNYNFQVLSSPKSLSYAIGSYLSVHQEELSLNCTKQLTEYVKGLWMGDEWALKMYDASGKLPSGVLDGNYVELGVFDECLNVATMYRDENETKLSGKYCLGYLYVNNTKVSTMTLFGCVALFMVLSTIYDLYNRFIRNCVPNWILSSFSVYKNGKELFATKYNSEEIQCLYGLRVLAMVAIVIGHTFWALLFLPIRNEYFVDHWVHQVQNMWIVKGDYAVDTFFVLSGILVSYSFMLKIVKNHKFNIIQHYLNRYLRLTPSVAAFILFVVGLFKFLGSGPMWPSFEGYTIEPCKEHWWYNLLYISNYANCLGPTWYLSVDFQLFLISPILLILLKRWPKHALVAIAFLIGCCLAVVFTMVWIFELRPSTIAWYLLIVAVTLCFICIFSAYPTLNPDYSKIGSALHLTIATPAFSICIGWIIYCCHTGNGGIINSFLSHSVFKVLSNFTYTIYLVHYPVIIYTNKRVRVGNFVDNFGIFVNRFKRNNSLIHYFHVKVSVGMVFLRQIFAIYLTFSLPHHVYFATLHRTLFGCVALFMVLSTIYDLYNRFISNCVPNWILSSFSVYKNGKELFVIKHNSEEIECLHGLRVLAMVVIVIFHSFFALLLLPIRNELTPSLAAFILFVVGLLKFLGSGPMWPSFERYTIEPCKEDWWYNLLYISNFTKGKVHCLGPTWYLSVDFQFFLISPILLILLKRWPKPVLVAIAFLIGCCLAVVFAMVWIFELRTSPIAWYLLIVAVTLCFICIFSAYPTLNPDYSKIGSALHLTIATPTFSICIGWIIYCCHTGNGGVINSFLSHSVFKVLSNFTYTIYLVHYPVIMYTNKRIRVGNFEDNFGIFVYSVPGYLFLSFLLGLLLSLAVELPVQTFVNVLMKKLKAKKESQ</sequence>
<feature type="transmembrane region" description="Helical" evidence="1">
    <location>
        <begin position="190"/>
        <end position="214"/>
    </location>
</feature>
<dbReference type="PANTHER" id="PTHR11161">
    <property type="entry name" value="O-ACYLTRANSFERASE"/>
    <property type="match status" value="1"/>
</dbReference>
<dbReference type="GO" id="GO:0016747">
    <property type="term" value="F:acyltransferase activity, transferring groups other than amino-acyl groups"/>
    <property type="evidence" value="ECO:0007669"/>
    <property type="project" value="InterPro"/>
</dbReference>
<comment type="caution">
    <text evidence="4">The sequence shown here is derived from an EMBL/GenBank/DDBJ whole genome shotgun (WGS) entry which is preliminary data.</text>
</comment>
<keyword evidence="1" id="KW-0812">Transmembrane</keyword>
<protein>
    <recommendedName>
        <fullName evidence="3">Nose resistant-to-fluoxetine protein N-terminal domain-containing protein</fullName>
    </recommendedName>
</protein>
<keyword evidence="5" id="KW-1185">Reference proteome</keyword>
<feature type="domain" description="Nose resistant-to-fluoxetine protein N-terminal" evidence="3">
    <location>
        <begin position="49"/>
        <end position="170"/>
    </location>
</feature>
<organism evidence="4 5">
    <name type="scientific">Pyrocoelia pectoralis</name>
    <dbReference type="NCBI Taxonomy" id="417401"/>
    <lineage>
        <taxon>Eukaryota</taxon>
        <taxon>Metazoa</taxon>
        <taxon>Ecdysozoa</taxon>
        <taxon>Arthropoda</taxon>
        <taxon>Hexapoda</taxon>
        <taxon>Insecta</taxon>
        <taxon>Pterygota</taxon>
        <taxon>Neoptera</taxon>
        <taxon>Endopterygota</taxon>
        <taxon>Coleoptera</taxon>
        <taxon>Polyphaga</taxon>
        <taxon>Elateriformia</taxon>
        <taxon>Elateroidea</taxon>
        <taxon>Lampyridae</taxon>
        <taxon>Lampyrinae</taxon>
        <taxon>Pyrocoelia</taxon>
    </lineage>
</organism>
<feature type="chain" id="PRO_5042881920" description="Nose resistant-to-fluoxetine protein N-terminal domain-containing protein" evidence="2">
    <location>
        <begin position="18"/>
        <end position="899"/>
    </location>
</feature>
<feature type="transmembrane region" description="Helical" evidence="1">
    <location>
        <begin position="334"/>
        <end position="353"/>
    </location>
</feature>
<feature type="transmembrane region" description="Helical" evidence="1">
    <location>
        <begin position="820"/>
        <end position="839"/>
    </location>
</feature>
<feature type="transmembrane region" description="Helical" evidence="1">
    <location>
        <begin position="779"/>
        <end position="799"/>
    </location>
</feature>
<feature type="transmembrane region" description="Helical" evidence="1">
    <location>
        <begin position="132"/>
        <end position="151"/>
    </location>
</feature>
<feature type="transmembrane region" description="Helical" evidence="1">
    <location>
        <begin position="692"/>
        <end position="711"/>
    </location>
</feature>
<keyword evidence="1" id="KW-0472">Membrane</keyword>
<feature type="transmembrane region" description="Helical" evidence="1">
    <location>
        <begin position="461"/>
        <end position="480"/>
    </location>
</feature>
<feature type="transmembrane region" description="Helical" evidence="1">
    <location>
        <begin position="631"/>
        <end position="650"/>
    </location>
</feature>
<dbReference type="PANTHER" id="PTHR11161:SF0">
    <property type="entry name" value="O-ACYLTRANSFERASE LIKE PROTEIN"/>
    <property type="match status" value="1"/>
</dbReference>
<feature type="signal peptide" evidence="2">
    <location>
        <begin position="1"/>
        <end position="17"/>
    </location>
</feature>
<evidence type="ECO:0000259" key="3">
    <source>
        <dbReference type="SMART" id="SM00703"/>
    </source>
</evidence>
<dbReference type="InterPro" id="IPR002656">
    <property type="entry name" value="Acyl_transf_3_dom"/>
</dbReference>
<evidence type="ECO:0000256" key="1">
    <source>
        <dbReference type="SAM" id="Phobius"/>
    </source>
</evidence>
<feature type="transmembrane region" description="Helical" evidence="1">
    <location>
        <begin position="747"/>
        <end position="767"/>
    </location>
</feature>
<feature type="transmembrane region" description="Helical" evidence="1">
    <location>
        <begin position="859"/>
        <end position="889"/>
    </location>
</feature>
<dbReference type="AlphaFoldDB" id="A0AAN7V3U2"/>
<dbReference type="EMBL" id="JAVRBK010000010">
    <property type="protein sequence ID" value="KAK5638733.1"/>
    <property type="molecule type" value="Genomic_DNA"/>
</dbReference>
<name>A0AAN7V3U2_9COLE</name>
<keyword evidence="1" id="KW-1133">Transmembrane helix</keyword>
<dbReference type="SMART" id="SM00703">
    <property type="entry name" value="NRF"/>
    <property type="match status" value="1"/>
</dbReference>
<keyword evidence="2" id="KW-0732">Signal</keyword>
<dbReference type="InterPro" id="IPR052728">
    <property type="entry name" value="O2_lipid_transport_reg"/>
</dbReference>
<gene>
    <name evidence="4" type="ORF">RI129_013028</name>
</gene>
<feature type="transmembrane region" description="Helical" evidence="1">
    <location>
        <begin position="510"/>
        <end position="532"/>
    </location>
</feature>
<feature type="transmembrane region" description="Helical" evidence="1">
    <location>
        <begin position="607"/>
        <end position="625"/>
    </location>
</feature>
<accession>A0AAN7V3U2</accession>
<dbReference type="Pfam" id="PF20146">
    <property type="entry name" value="NRF"/>
    <property type="match status" value="1"/>
</dbReference>
<feature type="transmembrane region" description="Helical" evidence="1">
    <location>
        <begin position="421"/>
        <end position="441"/>
    </location>
</feature>
<proteinExistence type="predicted"/>
<dbReference type="Pfam" id="PF01757">
    <property type="entry name" value="Acyl_transf_3"/>
    <property type="match status" value="2"/>
</dbReference>
<feature type="transmembrane region" description="Helical" evidence="1">
    <location>
        <begin position="717"/>
        <end position="740"/>
    </location>
</feature>
<reference evidence="4 5" key="1">
    <citation type="journal article" date="2024" name="Insects">
        <title>An Improved Chromosome-Level Genome Assembly of the Firefly Pyrocoelia pectoralis.</title>
        <authorList>
            <person name="Fu X."/>
            <person name="Meyer-Rochow V.B."/>
            <person name="Ballantyne L."/>
            <person name="Zhu X."/>
        </authorList>
    </citation>
    <scope>NUCLEOTIDE SEQUENCE [LARGE SCALE GENOMIC DNA]</scope>
    <source>
        <strain evidence="4">XCY_ONT2</strain>
    </source>
</reference>
<evidence type="ECO:0000256" key="2">
    <source>
        <dbReference type="SAM" id="SignalP"/>
    </source>
</evidence>
<evidence type="ECO:0000313" key="4">
    <source>
        <dbReference type="EMBL" id="KAK5638733.1"/>
    </source>
</evidence>
<dbReference type="InterPro" id="IPR006621">
    <property type="entry name" value="Nose-resist-to-fluoxetine_N"/>
</dbReference>
<feature type="transmembrane region" description="Helical" evidence="1">
    <location>
        <begin position="277"/>
        <end position="295"/>
    </location>
</feature>
<evidence type="ECO:0000313" key="5">
    <source>
        <dbReference type="Proteomes" id="UP001329430"/>
    </source>
</evidence>
<dbReference type="Proteomes" id="UP001329430">
    <property type="component" value="Chromosome 10"/>
</dbReference>
<feature type="transmembrane region" description="Helical" evidence="1">
    <location>
        <begin position="360"/>
        <end position="382"/>
    </location>
</feature>
<feature type="transmembrane region" description="Helical" evidence="1">
    <location>
        <begin position="237"/>
        <end position="256"/>
    </location>
</feature>
<feature type="transmembrane region" description="Helical" evidence="1">
    <location>
        <begin position="388"/>
        <end position="409"/>
    </location>
</feature>